<dbReference type="Gene3D" id="3.90.180.10">
    <property type="entry name" value="Medium-chain alcohol dehydrogenases, catalytic domain"/>
    <property type="match status" value="2"/>
</dbReference>
<dbReference type="Gene3D" id="3.40.50.720">
    <property type="entry name" value="NAD(P)-binding Rossmann-like Domain"/>
    <property type="match status" value="1"/>
</dbReference>
<evidence type="ECO:0000256" key="9">
    <source>
        <dbReference type="RuleBase" id="RU361277"/>
    </source>
</evidence>
<evidence type="ECO:0000313" key="12">
    <source>
        <dbReference type="Proteomes" id="UP000192674"/>
    </source>
</evidence>
<dbReference type="RefSeq" id="WP_084425287.1">
    <property type="nucleotide sequence ID" value="NZ_FWXV01000001.1"/>
</dbReference>
<sequence length="310" mass="31857">MRAWRLTTRGEPLELVDLRDPAPGPGEVVLRTMAAGLCLTDVHIATGSLPFGALPVVLGHEVAGVITEIGPEVTEFQAGDRVAVRTGPDGPGVAYDGGFGTVVRTQADRLITIPDGVTYEQAAVATDAGLTSYHALHDKGNIQPGMKVGIISIGGLGSFGVQIAAAAGAEVTAVVRKKALATTALELGAATVVQSIDDVRDLDLIVDFVGSSETVRGSVLGVRHSGRVVVVGGQDESASIPIAVMLMNNVEIVGSNAGTNDELRQVLAMIADRSLKPLLTRIGFGEIPDSLDRLSKGGVAGRLVADMSAG</sequence>
<dbReference type="EMBL" id="FWXV01000001">
    <property type="protein sequence ID" value="SMC71361.1"/>
    <property type="molecule type" value="Genomic_DNA"/>
</dbReference>
<keyword evidence="5 9" id="KW-0862">Zinc</keyword>
<gene>
    <name evidence="11" type="ORF">SAMN05661093_01638</name>
</gene>
<organism evidence="11 12">
    <name type="scientific">Kibdelosporangium aridum</name>
    <dbReference type="NCBI Taxonomy" id="2030"/>
    <lineage>
        <taxon>Bacteria</taxon>
        <taxon>Bacillati</taxon>
        <taxon>Actinomycetota</taxon>
        <taxon>Actinomycetes</taxon>
        <taxon>Pseudonocardiales</taxon>
        <taxon>Pseudonocardiaceae</taxon>
        <taxon>Kibdelosporangium</taxon>
    </lineage>
</organism>
<dbReference type="PROSITE" id="PS00059">
    <property type="entry name" value="ADH_ZINC"/>
    <property type="match status" value="1"/>
</dbReference>
<evidence type="ECO:0000259" key="10">
    <source>
        <dbReference type="SMART" id="SM00829"/>
    </source>
</evidence>
<evidence type="ECO:0000256" key="5">
    <source>
        <dbReference type="ARBA" id="ARBA00022833"/>
    </source>
</evidence>
<dbReference type="InterPro" id="IPR013149">
    <property type="entry name" value="ADH-like_C"/>
</dbReference>
<name>A0A1Y5X534_KIBAR</name>
<dbReference type="OrthoDB" id="241504at2"/>
<dbReference type="SUPFAM" id="SSF50129">
    <property type="entry name" value="GroES-like"/>
    <property type="match status" value="1"/>
</dbReference>
<dbReference type="InterPro" id="IPR011032">
    <property type="entry name" value="GroES-like_sf"/>
</dbReference>
<dbReference type="GO" id="GO:0008270">
    <property type="term" value="F:zinc ion binding"/>
    <property type="evidence" value="ECO:0007669"/>
    <property type="project" value="InterPro"/>
</dbReference>
<evidence type="ECO:0000313" key="11">
    <source>
        <dbReference type="EMBL" id="SMC71361.1"/>
    </source>
</evidence>
<evidence type="ECO:0000256" key="7">
    <source>
        <dbReference type="ARBA" id="ARBA00049164"/>
    </source>
</evidence>
<dbReference type="InterPro" id="IPR013154">
    <property type="entry name" value="ADH-like_N"/>
</dbReference>
<dbReference type="InterPro" id="IPR020843">
    <property type="entry name" value="ER"/>
</dbReference>
<dbReference type="InterPro" id="IPR036291">
    <property type="entry name" value="NAD(P)-bd_dom_sf"/>
</dbReference>
<dbReference type="CDD" id="cd08254">
    <property type="entry name" value="hydroxyacyl_CoA_DH"/>
    <property type="match status" value="1"/>
</dbReference>
<dbReference type="EC" id="1.1.1.1" evidence="3"/>
<dbReference type="PANTHER" id="PTHR42940">
    <property type="entry name" value="ALCOHOL DEHYDROGENASE 1-RELATED"/>
    <property type="match status" value="1"/>
</dbReference>
<evidence type="ECO:0000256" key="3">
    <source>
        <dbReference type="ARBA" id="ARBA00013190"/>
    </source>
</evidence>
<dbReference type="AlphaFoldDB" id="A0A1Y5X534"/>
<dbReference type="InterPro" id="IPR002328">
    <property type="entry name" value="ADH_Zn_CS"/>
</dbReference>
<reference evidence="11 12" key="1">
    <citation type="submission" date="2017-04" db="EMBL/GenBank/DDBJ databases">
        <authorList>
            <person name="Afonso C.L."/>
            <person name="Miller P.J."/>
            <person name="Scott M.A."/>
            <person name="Spackman E."/>
            <person name="Goraichik I."/>
            <person name="Dimitrov K.M."/>
            <person name="Suarez D.L."/>
            <person name="Swayne D.E."/>
        </authorList>
    </citation>
    <scope>NUCLEOTIDE SEQUENCE [LARGE SCALE GENOMIC DNA]</scope>
    <source>
        <strain evidence="11 12">DSM 43828</strain>
    </source>
</reference>
<keyword evidence="6" id="KW-0560">Oxidoreductase</keyword>
<comment type="cofactor">
    <cofactor evidence="1 9">
        <name>Zn(2+)</name>
        <dbReference type="ChEBI" id="CHEBI:29105"/>
    </cofactor>
</comment>
<protein>
    <recommendedName>
        <fullName evidence="3">alcohol dehydrogenase</fullName>
        <ecNumber evidence="3">1.1.1.1</ecNumber>
    </recommendedName>
</protein>
<dbReference type="Proteomes" id="UP000192674">
    <property type="component" value="Unassembled WGS sequence"/>
</dbReference>
<evidence type="ECO:0000256" key="6">
    <source>
        <dbReference type="ARBA" id="ARBA00023002"/>
    </source>
</evidence>
<dbReference type="GO" id="GO:0005737">
    <property type="term" value="C:cytoplasm"/>
    <property type="evidence" value="ECO:0007669"/>
    <property type="project" value="TreeGrafter"/>
</dbReference>
<dbReference type="GO" id="GO:0004022">
    <property type="term" value="F:alcohol dehydrogenase (NAD+) activity"/>
    <property type="evidence" value="ECO:0007669"/>
    <property type="project" value="UniProtKB-EC"/>
</dbReference>
<dbReference type="Pfam" id="PF00107">
    <property type="entry name" value="ADH_zinc_N"/>
    <property type="match status" value="1"/>
</dbReference>
<keyword evidence="4 9" id="KW-0479">Metal-binding</keyword>
<evidence type="ECO:0000256" key="4">
    <source>
        <dbReference type="ARBA" id="ARBA00022723"/>
    </source>
</evidence>
<dbReference type="SUPFAM" id="SSF51735">
    <property type="entry name" value="NAD(P)-binding Rossmann-fold domains"/>
    <property type="match status" value="1"/>
</dbReference>
<evidence type="ECO:0000256" key="2">
    <source>
        <dbReference type="ARBA" id="ARBA00008072"/>
    </source>
</evidence>
<proteinExistence type="inferred from homology"/>
<comment type="catalytic activity">
    <reaction evidence="8">
        <text>a primary alcohol + NAD(+) = an aldehyde + NADH + H(+)</text>
        <dbReference type="Rhea" id="RHEA:10736"/>
        <dbReference type="ChEBI" id="CHEBI:15378"/>
        <dbReference type="ChEBI" id="CHEBI:15734"/>
        <dbReference type="ChEBI" id="CHEBI:17478"/>
        <dbReference type="ChEBI" id="CHEBI:57540"/>
        <dbReference type="ChEBI" id="CHEBI:57945"/>
        <dbReference type="EC" id="1.1.1.1"/>
    </reaction>
</comment>
<evidence type="ECO:0000256" key="8">
    <source>
        <dbReference type="ARBA" id="ARBA00049243"/>
    </source>
</evidence>
<dbReference type="Pfam" id="PF08240">
    <property type="entry name" value="ADH_N"/>
    <property type="match status" value="1"/>
</dbReference>
<comment type="catalytic activity">
    <reaction evidence="7">
        <text>a secondary alcohol + NAD(+) = a ketone + NADH + H(+)</text>
        <dbReference type="Rhea" id="RHEA:10740"/>
        <dbReference type="ChEBI" id="CHEBI:15378"/>
        <dbReference type="ChEBI" id="CHEBI:17087"/>
        <dbReference type="ChEBI" id="CHEBI:35681"/>
        <dbReference type="ChEBI" id="CHEBI:57540"/>
        <dbReference type="ChEBI" id="CHEBI:57945"/>
        <dbReference type="EC" id="1.1.1.1"/>
    </reaction>
</comment>
<keyword evidence="12" id="KW-1185">Reference proteome</keyword>
<comment type="similarity">
    <text evidence="2 9">Belongs to the zinc-containing alcohol dehydrogenase family.</text>
</comment>
<dbReference type="PANTHER" id="PTHR42940:SF8">
    <property type="entry name" value="VACUOLAR PROTEIN SORTING-ASSOCIATED PROTEIN 11"/>
    <property type="match status" value="1"/>
</dbReference>
<accession>A0A1Y5X534</accession>
<dbReference type="SMART" id="SM00829">
    <property type="entry name" value="PKS_ER"/>
    <property type="match status" value="1"/>
</dbReference>
<evidence type="ECO:0000256" key="1">
    <source>
        <dbReference type="ARBA" id="ARBA00001947"/>
    </source>
</evidence>
<feature type="domain" description="Enoyl reductase (ER)" evidence="10">
    <location>
        <begin position="10"/>
        <end position="305"/>
    </location>
</feature>